<evidence type="ECO:0008006" key="4">
    <source>
        <dbReference type="Google" id="ProtNLM"/>
    </source>
</evidence>
<dbReference type="Pfam" id="PF07676">
    <property type="entry name" value="PD40"/>
    <property type="match status" value="1"/>
</dbReference>
<evidence type="ECO:0000313" key="3">
    <source>
        <dbReference type="Proteomes" id="UP000219559"/>
    </source>
</evidence>
<keyword evidence="1" id="KW-0732">Signal</keyword>
<protein>
    <recommendedName>
        <fullName evidence="4">WD40 repeat domain-containing protein</fullName>
    </recommendedName>
</protein>
<dbReference type="AlphaFoldDB" id="A0A2A4G411"/>
<feature type="chain" id="PRO_5012314027" description="WD40 repeat domain-containing protein" evidence="1">
    <location>
        <begin position="19"/>
        <end position="279"/>
    </location>
</feature>
<sequence>MKFRMLMAILAAPLFLLAQPETEVFVFDLDMAAKSITNPKNISNNPGYDNQPSFVTDSTLVFAYSVHGQPDILFYELTSGYSIRLTDTPGGEYSPTPTPDESSFSFIRLDPDGKQLLYKLGKDKKAEPLHNTLVIGYHAWINHDELLAFVLGEPSTLVKVNTTDGSHKTLDSNIGRSLHKHPKSGKMLYISKSNSDWTINSWDPKRGTIETVTKTLAEQEDFCIHPNGILLMGMGDQLYYSQHGQWKPLANVGAFGIKNISRLAVSPNGKRLALVGELQ</sequence>
<dbReference type="SUPFAM" id="SSF69304">
    <property type="entry name" value="Tricorn protease N-terminal domain"/>
    <property type="match status" value="1"/>
</dbReference>
<keyword evidence="3" id="KW-1185">Reference proteome</keyword>
<evidence type="ECO:0000256" key="1">
    <source>
        <dbReference type="SAM" id="SignalP"/>
    </source>
</evidence>
<dbReference type="EMBL" id="NBWU01000009">
    <property type="protein sequence ID" value="PCE62475.1"/>
    <property type="molecule type" value="Genomic_DNA"/>
</dbReference>
<accession>A0A2A4G411</accession>
<feature type="signal peptide" evidence="1">
    <location>
        <begin position="1"/>
        <end position="18"/>
    </location>
</feature>
<dbReference type="Gene3D" id="2.120.10.30">
    <property type="entry name" value="TolB, C-terminal domain"/>
    <property type="match status" value="1"/>
</dbReference>
<proteinExistence type="predicted"/>
<dbReference type="RefSeq" id="WP_097443846.1">
    <property type="nucleotide sequence ID" value="NZ_NBWU01000009.1"/>
</dbReference>
<dbReference type="InterPro" id="IPR011042">
    <property type="entry name" value="6-blade_b-propeller_TolB-like"/>
</dbReference>
<comment type="caution">
    <text evidence="2">The sequence shown here is derived from an EMBL/GenBank/DDBJ whole genome shotgun (WGS) entry which is preliminary data.</text>
</comment>
<evidence type="ECO:0000313" key="2">
    <source>
        <dbReference type="EMBL" id="PCE62475.1"/>
    </source>
</evidence>
<gene>
    <name evidence="2" type="ORF">B7P33_19175</name>
</gene>
<name>A0A2A4G411_9FLAO</name>
<dbReference type="InterPro" id="IPR011659">
    <property type="entry name" value="WD40"/>
</dbReference>
<organism evidence="2 3">
    <name type="scientific">Sediminicola luteus</name>
    <dbReference type="NCBI Taxonomy" id="319238"/>
    <lineage>
        <taxon>Bacteria</taxon>
        <taxon>Pseudomonadati</taxon>
        <taxon>Bacteroidota</taxon>
        <taxon>Flavobacteriia</taxon>
        <taxon>Flavobacteriales</taxon>
        <taxon>Flavobacteriaceae</taxon>
        <taxon>Sediminicola</taxon>
    </lineage>
</organism>
<dbReference type="OrthoDB" id="9797498at2"/>
<reference evidence="2 3" key="1">
    <citation type="submission" date="2017-04" db="EMBL/GenBank/DDBJ databases">
        <title>A new member of the family Flavobacteriaceae isolated from ascidians.</title>
        <authorList>
            <person name="Chen L."/>
        </authorList>
    </citation>
    <scope>NUCLEOTIDE SEQUENCE [LARGE SCALE GENOMIC DNA]</scope>
    <source>
        <strain evidence="2 3">HQA918</strain>
    </source>
</reference>
<dbReference type="Proteomes" id="UP000219559">
    <property type="component" value="Unassembled WGS sequence"/>
</dbReference>